<evidence type="ECO:0000313" key="2">
    <source>
        <dbReference type="Proteomes" id="UP000664132"/>
    </source>
</evidence>
<accession>A0A8H7WIU3</accession>
<dbReference type="Proteomes" id="UP000664132">
    <property type="component" value="Unassembled WGS sequence"/>
</dbReference>
<sequence length="263" mass="31302">MYIQVRERVPSSVHIDDHIENFDDFVHDLMIAGRKSRTRKPRYSRVQALLLSWQEDDEQDDDEQDDDDVTKMNKMIEDEVLAVQGLFQDKLNFSVERVSFPIVDEKSKKPVYSHNKLLGKINDFVDDVDQYKDKDTLLVIYYNGHGSYRDDSCYWHPEISQMATKIGLQAQSEPDSRLEAIRHIVQKLVLVRNEDGEYTSMSYDLQLTELTKLFELTFFFLKETIHKVNPKNNELAATVTEFEQLEIKYWRGWRRRRKRRLNM</sequence>
<evidence type="ECO:0000313" key="1">
    <source>
        <dbReference type="EMBL" id="KAG4425696.1"/>
    </source>
</evidence>
<keyword evidence="2" id="KW-1185">Reference proteome</keyword>
<dbReference type="AlphaFoldDB" id="A0A8H7WIU3"/>
<dbReference type="OrthoDB" id="4760831at2759"/>
<proteinExistence type="predicted"/>
<protein>
    <submittedName>
        <fullName evidence="1">Uncharacterized protein</fullName>
    </submittedName>
</protein>
<gene>
    <name evidence="1" type="ORF">IFR04_001158</name>
</gene>
<organism evidence="1 2">
    <name type="scientific">Cadophora malorum</name>
    <dbReference type="NCBI Taxonomy" id="108018"/>
    <lineage>
        <taxon>Eukaryota</taxon>
        <taxon>Fungi</taxon>
        <taxon>Dikarya</taxon>
        <taxon>Ascomycota</taxon>
        <taxon>Pezizomycotina</taxon>
        <taxon>Leotiomycetes</taxon>
        <taxon>Helotiales</taxon>
        <taxon>Ploettnerulaceae</taxon>
        <taxon>Cadophora</taxon>
    </lineage>
</organism>
<comment type="caution">
    <text evidence="1">The sequence shown here is derived from an EMBL/GenBank/DDBJ whole genome shotgun (WGS) entry which is preliminary data.</text>
</comment>
<dbReference type="EMBL" id="JAFJYH010000008">
    <property type="protein sequence ID" value="KAG4425696.1"/>
    <property type="molecule type" value="Genomic_DNA"/>
</dbReference>
<name>A0A8H7WIU3_9HELO</name>
<reference evidence="1" key="1">
    <citation type="submission" date="2021-02" db="EMBL/GenBank/DDBJ databases">
        <title>Genome sequence Cadophora malorum strain M34.</title>
        <authorList>
            <person name="Stefanovic E."/>
            <person name="Vu D."/>
            <person name="Scully C."/>
            <person name="Dijksterhuis J."/>
            <person name="Roader J."/>
            <person name="Houbraken J."/>
        </authorList>
    </citation>
    <scope>NUCLEOTIDE SEQUENCE</scope>
    <source>
        <strain evidence="1">M34</strain>
    </source>
</reference>